<protein>
    <submittedName>
        <fullName evidence="2">Aste57867_22349 protein</fullName>
    </submittedName>
</protein>
<evidence type="ECO:0000313" key="3">
    <source>
        <dbReference type="Proteomes" id="UP000332933"/>
    </source>
</evidence>
<dbReference type="Proteomes" id="UP000332933">
    <property type="component" value="Unassembled WGS sequence"/>
</dbReference>
<dbReference type="OrthoDB" id="61797at2759"/>
<name>A0A485LLC3_9STRA</name>
<organism evidence="2 3">
    <name type="scientific">Aphanomyces stellatus</name>
    <dbReference type="NCBI Taxonomy" id="120398"/>
    <lineage>
        <taxon>Eukaryota</taxon>
        <taxon>Sar</taxon>
        <taxon>Stramenopiles</taxon>
        <taxon>Oomycota</taxon>
        <taxon>Saprolegniomycetes</taxon>
        <taxon>Saprolegniales</taxon>
        <taxon>Verrucalvaceae</taxon>
        <taxon>Aphanomyces</taxon>
    </lineage>
</organism>
<evidence type="ECO:0000313" key="1">
    <source>
        <dbReference type="EMBL" id="KAF0685827.1"/>
    </source>
</evidence>
<dbReference type="EMBL" id="CAADRA010007073">
    <property type="protein sequence ID" value="VFT99012.1"/>
    <property type="molecule type" value="Genomic_DNA"/>
</dbReference>
<proteinExistence type="predicted"/>
<reference evidence="1" key="2">
    <citation type="submission" date="2019-06" db="EMBL/GenBank/DDBJ databases">
        <title>Genomics analysis of Aphanomyces spp. identifies a new class of oomycete effector associated with host adaptation.</title>
        <authorList>
            <person name="Gaulin E."/>
        </authorList>
    </citation>
    <scope>NUCLEOTIDE SEQUENCE</scope>
    <source>
        <strain evidence="1">CBS 578.67</strain>
    </source>
</reference>
<dbReference type="AlphaFoldDB" id="A0A485LLC3"/>
<keyword evidence="3" id="KW-1185">Reference proteome</keyword>
<reference evidence="2 3" key="1">
    <citation type="submission" date="2019-03" db="EMBL/GenBank/DDBJ databases">
        <authorList>
            <person name="Gaulin E."/>
            <person name="Dumas B."/>
        </authorList>
    </citation>
    <scope>NUCLEOTIDE SEQUENCE [LARGE SCALE GENOMIC DNA]</scope>
    <source>
        <strain evidence="2">CBS 568.67</strain>
    </source>
</reference>
<dbReference type="EMBL" id="VJMH01007047">
    <property type="protein sequence ID" value="KAF0685827.1"/>
    <property type="molecule type" value="Genomic_DNA"/>
</dbReference>
<accession>A0A485LLC3</accession>
<evidence type="ECO:0000313" key="2">
    <source>
        <dbReference type="EMBL" id="VFT99012.1"/>
    </source>
</evidence>
<gene>
    <name evidence="2" type="primary">Aste57867_22349</name>
    <name evidence="1" type="ORF">As57867_022279</name>
    <name evidence="2" type="ORF">ASTE57867_22349</name>
</gene>
<sequence>MSAVKESKTMDQLLVEGSWNIYYVSGLYQFKHDRDTLATDATDLVTFLRAADDDRDLKRHQEVTVNVRAKNDLAMFVIHEQVADGTRPPTRVGAFVYYTPHQRGAPPPANTNGTHLLLLQGNEHLVVRMCAWVQHRFQCVIALNALRIQSVCMEQFAQSLFHAIAQHGDDDDGQVHAPLKLTLRSESDDKIVRSVAISIPRRDIQAKHELQRERRNTMVDQGHRMIRSLMLPYCAQLGVDMPTFRLASISSYDCSLDNTGILSLRRADRAIDILDDLLDIFVVQNVTVPDTAETSF</sequence>